<feature type="domain" description="THIF-type NAD/FAD binding fold" evidence="1">
    <location>
        <begin position="7"/>
        <end position="199"/>
    </location>
</feature>
<dbReference type="CDD" id="cd01487">
    <property type="entry name" value="E1_ThiF_like"/>
    <property type="match status" value="1"/>
</dbReference>
<accession>A0A7X2MY14</accession>
<comment type="caution">
    <text evidence="2">The sequence shown here is derived from an EMBL/GenBank/DDBJ whole genome shotgun (WGS) entry which is preliminary data.</text>
</comment>
<dbReference type="Pfam" id="PF00899">
    <property type="entry name" value="ThiF"/>
    <property type="match status" value="1"/>
</dbReference>
<gene>
    <name evidence="2" type="primary">thiF</name>
    <name evidence="2" type="ORF">FYJ33_04645</name>
</gene>
<dbReference type="GO" id="GO:0016779">
    <property type="term" value="F:nucleotidyltransferase activity"/>
    <property type="evidence" value="ECO:0007669"/>
    <property type="project" value="UniProtKB-KW"/>
</dbReference>
<protein>
    <submittedName>
        <fullName evidence="2">Sulfur carrier protein ThiS adenylyltransferase ThiF</fullName>
    </submittedName>
</protein>
<dbReference type="PANTHER" id="PTHR43267">
    <property type="entry name" value="TRNA THREONYLCARBAMOYLADENOSINE DEHYDRATASE"/>
    <property type="match status" value="1"/>
</dbReference>
<reference evidence="2 3" key="1">
    <citation type="submission" date="2019-08" db="EMBL/GenBank/DDBJ databases">
        <title>In-depth cultivation of the pig gut microbiome towards novel bacterial diversity and tailored functional studies.</title>
        <authorList>
            <person name="Wylensek D."/>
            <person name="Hitch T.C.A."/>
            <person name="Clavel T."/>
        </authorList>
    </citation>
    <scope>NUCLEOTIDE SEQUENCE [LARGE SCALE GENOMIC DNA]</scope>
    <source>
        <strain evidence="2 3">WCA-383-APC-5B</strain>
    </source>
</reference>
<evidence type="ECO:0000313" key="2">
    <source>
        <dbReference type="EMBL" id="MSR90725.1"/>
    </source>
</evidence>
<dbReference type="InterPro" id="IPR012729">
    <property type="entry name" value="ThiF_fam2"/>
</dbReference>
<name>A0A7X2MY14_9CLOT</name>
<keyword evidence="2" id="KW-0548">Nucleotidyltransferase</keyword>
<dbReference type="InterPro" id="IPR035985">
    <property type="entry name" value="Ubiquitin-activating_enz"/>
</dbReference>
<dbReference type="InterPro" id="IPR000594">
    <property type="entry name" value="ThiF_NAD_FAD-bd"/>
</dbReference>
<evidence type="ECO:0000259" key="1">
    <source>
        <dbReference type="Pfam" id="PF00899"/>
    </source>
</evidence>
<dbReference type="PANTHER" id="PTHR43267:SF3">
    <property type="entry name" value="THIF PROTEIN"/>
    <property type="match status" value="1"/>
</dbReference>
<dbReference type="EMBL" id="VULX01000004">
    <property type="protein sequence ID" value="MSR90725.1"/>
    <property type="molecule type" value="Genomic_DNA"/>
</dbReference>
<sequence length="201" mass="21945">MLIERHTKEVHDKISSASVIIAGLGGLGSNIAVALTKAGIGHLCLVDFDVVEPSNLNRQAYTMSSLGLYKTEALKDILLSINPYLKITTCCTKVTEENIPSIFKNFNIICEAFDKADNKAMLVNYILEHYPDKKLVSASGMAGYKSSNTIKTRKVMKNFYLCGDETSGIESGLSLMAPRVGICANHQANMILRLILGIEDV</sequence>
<evidence type="ECO:0000313" key="3">
    <source>
        <dbReference type="Proteomes" id="UP000460287"/>
    </source>
</evidence>
<dbReference type="GO" id="GO:0061503">
    <property type="term" value="F:tRNA threonylcarbamoyladenosine dehydratase"/>
    <property type="evidence" value="ECO:0007669"/>
    <property type="project" value="TreeGrafter"/>
</dbReference>
<dbReference type="InterPro" id="IPR045886">
    <property type="entry name" value="ThiF/MoeB/HesA"/>
</dbReference>
<dbReference type="NCBIfam" id="NF006395">
    <property type="entry name" value="PRK08644.1"/>
    <property type="match status" value="1"/>
</dbReference>
<dbReference type="AlphaFoldDB" id="A0A7X2MY14"/>
<keyword evidence="3" id="KW-1185">Reference proteome</keyword>
<keyword evidence="2" id="KW-0808">Transferase</keyword>
<dbReference type="GO" id="GO:0008641">
    <property type="term" value="F:ubiquitin-like modifier activating enzyme activity"/>
    <property type="evidence" value="ECO:0007669"/>
    <property type="project" value="InterPro"/>
</dbReference>
<dbReference type="Proteomes" id="UP000460287">
    <property type="component" value="Unassembled WGS sequence"/>
</dbReference>
<dbReference type="GO" id="GO:0061504">
    <property type="term" value="P:cyclic threonylcarbamoyladenosine biosynthetic process"/>
    <property type="evidence" value="ECO:0007669"/>
    <property type="project" value="TreeGrafter"/>
</dbReference>
<organism evidence="2 3">
    <name type="scientific">Inconstantimicrobium porci</name>
    <dbReference type="NCBI Taxonomy" id="2652291"/>
    <lineage>
        <taxon>Bacteria</taxon>
        <taxon>Bacillati</taxon>
        <taxon>Bacillota</taxon>
        <taxon>Clostridia</taxon>
        <taxon>Eubacteriales</taxon>
        <taxon>Clostridiaceae</taxon>
        <taxon>Inconstantimicrobium</taxon>
    </lineage>
</organism>
<proteinExistence type="predicted"/>
<dbReference type="Gene3D" id="3.40.50.720">
    <property type="entry name" value="NAD(P)-binding Rossmann-like Domain"/>
    <property type="match status" value="1"/>
</dbReference>
<dbReference type="SUPFAM" id="SSF69572">
    <property type="entry name" value="Activating enzymes of the ubiquitin-like proteins"/>
    <property type="match status" value="1"/>
</dbReference>
<dbReference type="NCBIfam" id="TIGR02354">
    <property type="entry name" value="thiF_fam2"/>
    <property type="match status" value="1"/>
</dbReference>